<accession>A0A6F8YEA7</accession>
<dbReference type="Pfam" id="PF18369">
    <property type="entry name" value="PKS_DE"/>
    <property type="match status" value="1"/>
</dbReference>
<feature type="compositionally biased region" description="Low complexity" evidence="2">
    <location>
        <begin position="207"/>
        <end position="219"/>
    </location>
</feature>
<dbReference type="KEGG" id="psuu:Psuf_016620"/>
<name>A0A6F8YEA7_9ACTN</name>
<dbReference type="Proteomes" id="UP000503011">
    <property type="component" value="Chromosome"/>
</dbReference>
<dbReference type="PANTHER" id="PTHR43775:SF51">
    <property type="entry name" value="INACTIVE PHENOLPHTHIOCEROL SYNTHESIS POLYKETIDE SYNTHASE TYPE I PKS1-RELATED"/>
    <property type="match status" value="1"/>
</dbReference>
<dbReference type="InterPro" id="IPR050091">
    <property type="entry name" value="PKS_NRPS_Biosynth_Enz"/>
</dbReference>
<organism evidence="4 5">
    <name type="scientific">Phytohabitans suffuscus</name>
    <dbReference type="NCBI Taxonomy" id="624315"/>
    <lineage>
        <taxon>Bacteria</taxon>
        <taxon>Bacillati</taxon>
        <taxon>Actinomycetota</taxon>
        <taxon>Actinomycetes</taxon>
        <taxon>Micromonosporales</taxon>
        <taxon>Micromonosporaceae</taxon>
    </lineage>
</organism>
<evidence type="ECO:0000256" key="2">
    <source>
        <dbReference type="SAM" id="MobiDB-lite"/>
    </source>
</evidence>
<dbReference type="InterPro" id="IPR001227">
    <property type="entry name" value="Ac_transferase_dom_sf"/>
</dbReference>
<sequence>MTDPEYWVRQVRDTVRFADAVNALDGATVLEIGPDGTLSALTGGIPALRKDRPEEPSLLTALARLHVGGATVDWTPLLTGARRVDLPTYAFQHQRFWPDTIGMAFAAGQDPVDAAFWLAVEREDVTSLSGTLGLDGELLAALVPALSAWRARRRVESTVDSWCYREWWKPLTGLAGSALTGEWLVVVPRKRPATSGPRRWSRRSDPARSASPRAPDCPAKSGSPASCRCWASPRPRAAPEP</sequence>
<proteinExistence type="predicted"/>
<dbReference type="GO" id="GO:0004312">
    <property type="term" value="F:fatty acid synthase activity"/>
    <property type="evidence" value="ECO:0007669"/>
    <property type="project" value="TreeGrafter"/>
</dbReference>
<reference evidence="4 5" key="1">
    <citation type="submission" date="2020-03" db="EMBL/GenBank/DDBJ databases">
        <title>Whole genome shotgun sequence of Phytohabitans suffuscus NBRC 105367.</title>
        <authorList>
            <person name="Komaki H."/>
            <person name="Tamura T."/>
        </authorList>
    </citation>
    <scope>NUCLEOTIDE SEQUENCE [LARGE SCALE GENOMIC DNA]</scope>
    <source>
        <strain evidence="4 5">NBRC 105367</strain>
    </source>
</reference>
<reference evidence="4 5" key="2">
    <citation type="submission" date="2020-03" db="EMBL/GenBank/DDBJ databases">
        <authorList>
            <person name="Ichikawa N."/>
            <person name="Kimura A."/>
            <person name="Kitahashi Y."/>
            <person name="Uohara A."/>
        </authorList>
    </citation>
    <scope>NUCLEOTIDE SEQUENCE [LARGE SCALE GENOMIC DNA]</scope>
    <source>
        <strain evidence="4 5">NBRC 105367</strain>
    </source>
</reference>
<dbReference type="InterPro" id="IPR041618">
    <property type="entry name" value="PKS_DE"/>
</dbReference>
<dbReference type="SUPFAM" id="SSF52151">
    <property type="entry name" value="FabD/lysophospholipase-like"/>
    <property type="match status" value="1"/>
</dbReference>
<dbReference type="EMBL" id="AP022871">
    <property type="protein sequence ID" value="BCB84349.1"/>
    <property type="molecule type" value="Genomic_DNA"/>
</dbReference>
<evidence type="ECO:0000313" key="5">
    <source>
        <dbReference type="Proteomes" id="UP000503011"/>
    </source>
</evidence>
<dbReference type="Gene3D" id="6.10.140.1830">
    <property type="match status" value="1"/>
</dbReference>
<dbReference type="Gene3D" id="3.30.70.3290">
    <property type="match status" value="1"/>
</dbReference>
<dbReference type="InterPro" id="IPR016035">
    <property type="entry name" value="Acyl_Trfase/lysoPLipase"/>
</dbReference>
<protein>
    <recommendedName>
        <fullName evidence="3">Polyketide synthase dimerisation element domain-containing protein</fullName>
    </recommendedName>
</protein>
<evidence type="ECO:0000256" key="1">
    <source>
        <dbReference type="ARBA" id="ARBA00022679"/>
    </source>
</evidence>
<keyword evidence="1" id="KW-0808">Transferase</keyword>
<feature type="domain" description="Polyketide synthase dimerisation element" evidence="3">
    <location>
        <begin position="113"/>
        <end position="154"/>
    </location>
</feature>
<dbReference type="AlphaFoldDB" id="A0A6F8YEA7"/>
<gene>
    <name evidence="4" type="ORF">Psuf_016620</name>
</gene>
<dbReference type="Gene3D" id="3.40.366.10">
    <property type="entry name" value="Malonyl-Coenzyme A Acyl Carrier Protein, domain 2"/>
    <property type="match status" value="1"/>
</dbReference>
<dbReference type="PANTHER" id="PTHR43775">
    <property type="entry name" value="FATTY ACID SYNTHASE"/>
    <property type="match status" value="1"/>
</dbReference>
<dbReference type="GO" id="GO:0006633">
    <property type="term" value="P:fatty acid biosynthetic process"/>
    <property type="evidence" value="ECO:0007669"/>
    <property type="project" value="TreeGrafter"/>
</dbReference>
<feature type="region of interest" description="Disordered" evidence="2">
    <location>
        <begin position="192"/>
        <end position="241"/>
    </location>
</feature>
<evidence type="ECO:0000313" key="4">
    <source>
        <dbReference type="EMBL" id="BCB84349.1"/>
    </source>
</evidence>
<evidence type="ECO:0000259" key="3">
    <source>
        <dbReference type="Pfam" id="PF18369"/>
    </source>
</evidence>
<keyword evidence="5" id="KW-1185">Reference proteome</keyword>